<sequence>MRRLLSRNSENKYKKLEEFLTFSLKDVTKESTFDFFLPKLIVSQYSGFHVRFASAFNLGNHRDALTKGSEIGMHEAMDKS</sequence>
<evidence type="ECO:0000313" key="2">
    <source>
        <dbReference type="Proteomes" id="UP000316621"/>
    </source>
</evidence>
<dbReference type="Gramene" id="RZC63908">
    <property type="protein sequence ID" value="RZC63908"/>
    <property type="gene ID" value="C5167_025666"/>
</dbReference>
<reference evidence="1 2" key="1">
    <citation type="journal article" date="2018" name="Science">
        <title>The opium poppy genome and morphinan production.</title>
        <authorList>
            <person name="Guo L."/>
            <person name="Winzer T."/>
            <person name="Yang X."/>
            <person name="Li Y."/>
            <person name="Ning Z."/>
            <person name="He Z."/>
            <person name="Teodor R."/>
            <person name="Lu Y."/>
            <person name="Bowser T.A."/>
            <person name="Graham I.A."/>
            <person name="Ye K."/>
        </authorList>
    </citation>
    <scope>NUCLEOTIDE SEQUENCE [LARGE SCALE GENOMIC DNA]</scope>
    <source>
        <strain evidence="2">cv. HN1</strain>
        <tissue evidence="1">Leaves</tissue>
    </source>
</reference>
<dbReference type="AlphaFoldDB" id="A0A4Y7JVX5"/>
<organism evidence="1 2">
    <name type="scientific">Papaver somniferum</name>
    <name type="common">Opium poppy</name>
    <dbReference type="NCBI Taxonomy" id="3469"/>
    <lineage>
        <taxon>Eukaryota</taxon>
        <taxon>Viridiplantae</taxon>
        <taxon>Streptophyta</taxon>
        <taxon>Embryophyta</taxon>
        <taxon>Tracheophyta</taxon>
        <taxon>Spermatophyta</taxon>
        <taxon>Magnoliopsida</taxon>
        <taxon>Ranunculales</taxon>
        <taxon>Papaveraceae</taxon>
        <taxon>Papaveroideae</taxon>
        <taxon>Papaver</taxon>
    </lineage>
</organism>
<evidence type="ECO:0000313" key="1">
    <source>
        <dbReference type="EMBL" id="RZC63908.1"/>
    </source>
</evidence>
<proteinExistence type="predicted"/>
<dbReference type="Proteomes" id="UP000316621">
    <property type="component" value="Chromosome 5"/>
</dbReference>
<name>A0A4Y7JVX5_PAPSO</name>
<keyword evidence="2" id="KW-1185">Reference proteome</keyword>
<accession>A0A4Y7JVX5</accession>
<gene>
    <name evidence="1" type="ORF">C5167_025666</name>
</gene>
<dbReference type="EMBL" id="CM010719">
    <property type="protein sequence ID" value="RZC63908.1"/>
    <property type="molecule type" value="Genomic_DNA"/>
</dbReference>
<protein>
    <submittedName>
        <fullName evidence="1">Uncharacterized protein</fullName>
    </submittedName>
</protein>